<name>A0A2U1TPB5_9GAMM</name>
<dbReference type="InterPro" id="IPR025870">
    <property type="entry name" value="Glyoxalase-like_dom"/>
</dbReference>
<dbReference type="RefSeq" id="WP_136168195.1">
    <property type="nucleotide sequence ID" value="NZ_KZ819093.1"/>
</dbReference>
<keyword evidence="3" id="KW-1185">Reference proteome</keyword>
<dbReference type="EMBL" id="QDKH01000030">
    <property type="protein sequence ID" value="PWC11243.1"/>
    <property type="molecule type" value="Genomic_DNA"/>
</dbReference>
<feature type="domain" description="Glyoxalase-like" evidence="1">
    <location>
        <begin position="5"/>
        <end position="181"/>
    </location>
</feature>
<dbReference type="InterPro" id="IPR029068">
    <property type="entry name" value="Glyas_Bleomycin-R_OHBP_Dase"/>
</dbReference>
<dbReference type="Gene3D" id="3.10.180.10">
    <property type="entry name" value="2,3-Dihydroxybiphenyl 1,2-Dioxygenase, domain 1"/>
    <property type="match status" value="1"/>
</dbReference>
<dbReference type="PANTHER" id="PTHR40265:SF1">
    <property type="entry name" value="GLYOXALASE-LIKE DOMAIN-CONTAINING PROTEIN"/>
    <property type="match status" value="1"/>
</dbReference>
<comment type="caution">
    <text evidence="2">The sequence shown here is derived from an EMBL/GenBank/DDBJ whole genome shotgun (WGS) entry which is preliminary data.</text>
</comment>
<sequence>MSLSLDHLVLNAQFETDRAAALLSRLGFTLTPRGYHSMGSINHLIMFERHYLEILGLPPGEPVQRRELLDGPPGLDGLVFASQDIAASAQAIRQAGFAAQPVRTFSRPVDIDGQRRQARFSTVHLAADSFSAGRIYFCQHHTPELVWRDEWLRHRNGVTRIGQLTVVGDDPASLAGDYQALGALAPGFELAFLHHDAFARHYQHLLQPDPARKSRFAALRLHGGDRKLIADRARALDLPLSEQPQRLLVALPAFNSLFEFLP</sequence>
<dbReference type="SUPFAM" id="SSF54593">
    <property type="entry name" value="Glyoxalase/Bleomycin resistance protein/Dihydroxybiphenyl dioxygenase"/>
    <property type="match status" value="1"/>
</dbReference>
<evidence type="ECO:0000313" key="2">
    <source>
        <dbReference type="EMBL" id="PWC11243.1"/>
    </source>
</evidence>
<accession>A0A2U1TPB5</accession>
<dbReference type="PANTHER" id="PTHR40265">
    <property type="entry name" value="BLL2707 PROTEIN"/>
    <property type="match status" value="1"/>
</dbReference>
<dbReference type="AlphaFoldDB" id="A0A2U1TPB5"/>
<organism evidence="2 3">
    <name type="scientific">Brenneria corticis</name>
    <dbReference type="NCBI Taxonomy" id="2173106"/>
    <lineage>
        <taxon>Bacteria</taxon>
        <taxon>Pseudomonadati</taxon>
        <taxon>Pseudomonadota</taxon>
        <taxon>Gammaproteobacteria</taxon>
        <taxon>Enterobacterales</taxon>
        <taxon>Pectobacteriaceae</taxon>
        <taxon>Brenneria</taxon>
    </lineage>
</organism>
<dbReference type="Proteomes" id="UP000296159">
    <property type="component" value="Unassembled WGS sequence"/>
</dbReference>
<dbReference type="Pfam" id="PF13468">
    <property type="entry name" value="Glyoxalase_3"/>
    <property type="match status" value="1"/>
</dbReference>
<protein>
    <submittedName>
        <fullName evidence="2">VOC family protein</fullName>
    </submittedName>
</protein>
<evidence type="ECO:0000259" key="1">
    <source>
        <dbReference type="Pfam" id="PF13468"/>
    </source>
</evidence>
<evidence type="ECO:0000313" key="3">
    <source>
        <dbReference type="Proteomes" id="UP000296159"/>
    </source>
</evidence>
<reference evidence="2 3" key="1">
    <citation type="submission" date="2018-04" db="EMBL/GenBank/DDBJ databases">
        <title>Brenneria corticis sp.nov.</title>
        <authorList>
            <person name="Li Y."/>
        </authorList>
    </citation>
    <scope>NUCLEOTIDE SEQUENCE [LARGE SCALE GENOMIC DNA]</scope>
    <source>
        <strain evidence="2 3">CFCC 11842</strain>
    </source>
</reference>
<proteinExistence type="predicted"/>
<gene>
    <name evidence="2" type="ORF">DDT56_20325</name>
</gene>